<dbReference type="AlphaFoldDB" id="A0A7X3BVD7"/>
<evidence type="ECO:0000313" key="8">
    <source>
        <dbReference type="Proteomes" id="UP000443070"/>
    </source>
</evidence>
<keyword evidence="4" id="KW-0812">Transmembrane</keyword>
<keyword evidence="3 4" id="KW-0472">Membrane</keyword>
<evidence type="ECO:0000313" key="7">
    <source>
        <dbReference type="EMBL" id="MTU03770.1"/>
    </source>
</evidence>
<dbReference type="GO" id="GO:0008658">
    <property type="term" value="F:penicillin binding"/>
    <property type="evidence" value="ECO:0007669"/>
    <property type="project" value="InterPro"/>
</dbReference>
<dbReference type="InterPro" id="IPR005543">
    <property type="entry name" value="PASTA_dom"/>
</dbReference>
<organism evidence="6 9">
    <name type="scientific">Phascolarctobacterium faecium</name>
    <dbReference type="NCBI Taxonomy" id="33025"/>
    <lineage>
        <taxon>Bacteria</taxon>
        <taxon>Bacillati</taxon>
        <taxon>Bacillota</taxon>
        <taxon>Negativicutes</taxon>
        <taxon>Acidaminococcales</taxon>
        <taxon>Acidaminococcaceae</taxon>
        <taxon>Phascolarctobacterium</taxon>
    </lineage>
</organism>
<dbReference type="InterPro" id="IPR012338">
    <property type="entry name" value="Beta-lactam/transpept-like"/>
</dbReference>
<dbReference type="InterPro" id="IPR005311">
    <property type="entry name" value="PBP_dimer"/>
</dbReference>
<name>A0A7X3BVD7_9FIRM</name>
<comment type="similarity">
    <text evidence="2">Belongs to the transpeptidase family.</text>
</comment>
<comment type="subcellular location">
    <subcellularLocation>
        <location evidence="1">Membrane</location>
    </subcellularLocation>
</comment>
<reference evidence="8 9" key="1">
    <citation type="journal article" date="2019" name="Nat. Med.">
        <title>A library of human gut bacterial isolates paired with longitudinal multiomics data enables mechanistic microbiome research.</title>
        <authorList>
            <person name="Poyet M."/>
            <person name="Groussin M."/>
            <person name="Gibbons S.M."/>
            <person name="Avila-Pacheco J."/>
            <person name="Jiang X."/>
            <person name="Kearney S.M."/>
            <person name="Perrotta A.R."/>
            <person name="Berdy B."/>
            <person name="Zhao S."/>
            <person name="Lieberman T.D."/>
            <person name="Swanson P.K."/>
            <person name="Smith M."/>
            <person name="Roesemann S."/>
            <person name="Alexander J.E."/>
            <person name="Rich S.A."/>
            <person name="Livny J."/>
            <person name="Vlamakis H."/>
            <person name="Clish C."/>
            <person name="Bullock K."/>
            <person name="Deik A."/>
            <person name="Scott J."/>
            <person name="Pierce K.A."/>
            <person name="Xavier R.J."/>
            <person name="Alm E.J."/>
        </authorList>
    </citation>
    <scope>NUCLEOTIDE SEQUENCE [LARGE SCALE GENOMIC DNA]</scope>
    <source>
        <strain evidence="6 9">BIOML-A13</strain>
        <strain evidence="7 8">BIOML-A3</strain>
    </source>
</reference>
<dbReference type="PANTHER" id="PTHR30627">
    <property type="entry name" value="PEPTIDOGLYCAN D,D-TRANSPEPTIDASE"/>
    <property type="match status" value="1"/>
</dbReference>
<evidence type="ECO:0000259" key="5">
    <source>
        <dbReference type="PROSITE" id="PS51178"/>
    </source>
</evidence>
<dbReference type="PANTHER" id="PTHR30627:SF1">
    <property type="entry name" value="PEPTIDOGLYCAN D,D-TRANSPEPTIDASE FTSI"/>
    <property type="match status" value="1"/>
</dbReference>
<dbReference type="SUPFAM" id="SSF56519">
    <property type="entry name" value="Penicillin binding protein dimerisation domain"/>
    <property type="match status" value="1"/>
</dbReference>
<dbReference type="Gene3D" id="1.10.150.770">
    <property type="match status" value="1"/>
</dbReference>
<dbReference type="Gene3D" id="3.40.710.10">
    <property type="entry name" value="DD-peptidase/beta-lactamase superfamily"/>
    <property type="match status" value="1"/>
</dbReference>
<evidence type="ECO:0000256" key="4">
    <source>
        <dbReference type="SAM" id="Phobius"/>
    </source>
</evidence>
<dbReference type="OrthoDB" id="9804124at2"/>
<keyword evidence="4" id="KW-1133">Transmembrane helix</keyword>
<dbReference type="Gene3D" id="3.90.1310.10">
    <property type="entry name" value="Penicillin-binding protein 2a (Domain 2)"/>
    <property type="match status" value="1"/>
</dbReference>
<dbReference type="Pfam" id="PF03717">
    <property type="entry name" value="PBP_dimer"/>
    <property type="match status" value="1"/>
</dbReference>
<dbReference type="GO" id="GO:0016740">
    <property type="term" value="F:transferase activity"/>
    <property type="evidence" value="ECO:0007669"/>
    <property type="project" value="UniProtKB-KW"/>
</dbReference>
<dbReference type="EMBL" id="WNBM01000002">
    <property type="protein sequence ID" value="MTT75708.1"/>
    <property type="molecule type" value="Genomic_DNA"/>
</dbReference>
<gene>
    <name evidence="6" type="ORF">GMD11_05415</name>
    <name evidence="7" type="ORF">GMD18_05060</name>
</gene>
<dbReference type="InterPro" id="IPR001460">
    <property type="entry name" value="PCN-bd_Tpept"/>
</dbReference>
<dbReference type="RefSeq" id="WP_130920531.1">
    <property type="nucleotide sequence ID" value="NZ_CAKVRS010000006.1"/>
</dbReference>
<dbReference type="InterPro" id="IPR050515">
    <property type="entry name" value="Beta-lactam/transpept"/>
</dbReference>
<dbReference type="GO" id="GO:0005886">
    <property type="term" value="C:plasma membrane"/>
    <property type="evidence" value="ECO:0007669"/>
    <property type="project" value="TreeGrafter"/>
</dbReference>
<accession>A0A7X3BVD7</accession>
<dbReference type="Proteomes" id="UP000443070">
    <property type="component" value="Unassembled WGS sequence"/>
</dbReference>
<dbReference type="EMBL" id="WNBW01000002">
    <property type="protein sequence ID" value="MTU03770.1"/>
    <property type="molecule type" value="Genomic_DNA"/>
</dbReference>
<evidence type="ECO:0000256" key="3">
    <source>
        <dbReference type="ARBA" id="ARBA00023136"/>
    </source>
</evidence>
<dbReference type="Gene3D" id="3.30.450.330">
    <property type="match status" value="1"/>
</dbReference>
<dbReference type="GO" id="GO:0071555">
    <property type="term" value="P:cell wall organization"/>
    <property type="evidence" value="ECO:0007669"/>
    <property type="project" value="TreeGrafter"/>
</dbReference>
<evidence type="ECO:0000256" key="2">
    <source>
        <dbReference type="ARBA" id="ARBA00007171"/>
    </source>
</evidence>
<dbReference type="PROSITE" id="PS51178">
    <property type="entry name" value="PASTA"/>
    <property type="match status" value="1"/>
</dbReference>
<sequence length="673" mass="73569">MKKFSLQNGKKRFAIIGLLIFFGFGTVFLRLIWLQVIQNEELARRAANQVTGKVTKYSPRGAILDCNGEELAVSIMSKSLYVDPVEMQDNPTKKGEKPERDVKRLAADLLAGVLQMKADELYSDFTTEARFIWLKRTMEPKEAAEVERIIRENKLPGLHFLEESKRYYTKKSMAAQVLGFVGTDDNGLSGIELALDSVVKGAETQQQEVVDALGRPMGDSGFNKARPQKMASVYLTLDSKIQFVLEDALDKAMKDTKAASAAVILMDPNTGAILGMANRPSFDPNTFYKYPATSWTNRAVSTIYEPGSVFKPIVGVMGLTEKIITPTTMINDTGSIQIADRTIRNWDGEGMGLVPFQDVIKFSINTGMVQLGMQLGAQRMIDYSKKFGFGSVTGIELPGEEEGILYNPDHMYQPDIATMSIGQGIAVTPLQMLRAICAIANGGELLQPYIIDKIVMPDGRVLRQGQKKVVRRVMSEEVAAQMRGMMEQVVAAGGGKAAGIKGYRIAGKTGTAEKLAETGGYAAGKYIASFVGFVPADKPQYAMLIMLDTPQGAFYGSQVSAPVFRDTLQQILVAKGIQPSSSEGLPSFEQHVRNNPAVNSTVPPPAKMPQMEILADGKIKLPDFSGLDMRQTAELIQQGRLVLVPHGSGRARKQSQPPGTVVAEGTKLEIWFE</sequence>
<comment type="caution">
    <text evidence="6">The sequence shown here is derived from an EMBL/GenBank/DDBJ whole genome shotgun (WGS) entry which is preliminary data.</text>
</comment>
<evidence type="ECO:0000313" key="6">
    <source>
        <dbReference type="EMBL" id="MTT75708.1"/>
    </source>
</evidence>
<dbReference type="InterPro" id="IPR036138">
    <property type="entry name" value="PBP_dimer_sf"/>
</dbReference>
<dbReference type="Pfam" id="PF03793">
    <property type="entry name" value="PASTA"/>
    <property type="match status" value="1"/>
</dbReference>
<feature type="transmembrane region" description="Helical" evidence="4">
    <location>
        <begin position="12"/>
        <end position="33"/>
    </location>
</feature>
<dbReference type="Pfam" id="PF00905">
    <property type="entry name" value="Transpeptidase"/>
    <property type="match status" value="1"/>
</dbReference>
<evidence type="ECO:0000313" key="9">
    <source>
        <dbReference type="Proteomes" id="UP000484547"/>
    </source>
</evidence>
<dbReference type="Proteomes" id="UP000484547">
    <property type="component" value="Unassembled WGS sequence"/>
</dbReference>
<keyword evidence="6" id="KW-0808">Transferase</keyword>
<proteinExistence type="inferred from homology"/>
<feature type="domain" description="PASTA" evidence="5">
    <location>
        <begin position="617"/>
        <end position="673"/>
    </location>
</feature>
<dbReference type="SUPFAM" id="SSF56601">
    <property type="entry name" value="beta-lactamase/transpeptidase-like"/>
    <property type="match status" value="1"/>
</dbReference>
<dbReference type="SUPFAM" id="SSF54184">
    <property type="entry name" value="Penicillin-binding protein 2x (pbp-2x), c-terminal domain"/>
    <property type="match status" value="1"/>
</dbReference>
<evidence type="ECO:0000256" key="1">
    <source>
        <dbReference type="ARBA" id="ARBA00004370"/>
    </source>
</evidence>
<keyword evidence="8" id="KW-1185">Reference proteome</keyword>
<protein>
    <submittedName>
        <fullName evidence="6">Peptidoglycan glycosyltransferase</fullName>
    </submittedName>
</protein>